<name>A0A0D0DZK3_9AGAM</name>
<dbReference type="HOGENOM" id="CLU_2776694_0_0_1"/>
<organism evidence="1 2">
    <name type="scientific">Paxillus rubicundulus Ve08.2h10</name>
    <dbReference type="NCBI Taxonomy" id="930991"/>
    <lineage>
        <taxon>Eukaryota</taxon>
        <taxon>Fungi</taxon>
        <taxon>Dikarya</taxon>
        <taxon>Basidiomycota</taxon>
        <taxon>Agaricomycotina</taxon>
        <taxon>Agaricomycetes</taxon>
        <taxon>Agaricomycetidae</taxon>
        <taxon>Boletales</taxon>
        <taxon>Paxilineae</taxon>
        <taxon>Paxillaceae</taxon>
        <taxon>Paxillus</taxon>
    </lineage>
</organism>
<keyword evidence="2" id="KW-1185">Reference proteome</keyword>
<accession>A0A0D0DZK3</accession>
<proteinExistence type="predicted"/>
<sequence>MIVVQLGSHQAGRDEGLMPWGALSTTHKNWSRITFDSGCQRSQITRNDREPRSFFLPMDHALSFLGVPR</sequence>
<reference evidence="1 2" key="1">
    <citation type="submission" date="2014-04" db="EMBL/GenBank/DDBJ databases">
        <authorList>
            <consortium name="DOE Joint Genome Institute"/>
            <person name="Kuo A."/>
            <person name="Kohler A."/>
            <person name="Jargeat P."/>
            <person name="Nagy L.G."/>
            <person name="Floudas D."/>
            <person name="Copeland A."/>
            <person name="Barry K.W."/>
            <person name="Cichocki N."/>
            <person name="Veneault-Fourrey C."/>
            <person name="LaButti K."/>
            <person name="Lindquist E.A."/>
            <person name="Lipzen A."/>
            <person name="Lundell T."/>
            <person name="Morin E."/>
            <person name="Murat C."/>
            <person name="Sun H."/>
            <person name="Tunlid A."/>
            <person name="Henrissat B."/>
            <person name="Grigoriev I.V."/>
            <person name="Hibbett D.S."/>
            <person name="Martin F."/>
            <person name="Nordberg H.P."/>
            <person name="Cantor M.N."/>
            <person name="Hua S.X."/>
        </authorList>
    </citation>
    <scope>NUCLEOTIDE SEQUENCE [LARGE SCALE GENOMIC DNA]</scope>
    <source>
        <strain evidence="1 2">Ve08.2h10</strain>
    </source>
</reference>
<dbReference type="Proteomes" id="UP000054538">
    <property type="component" value="Unassembled WGS sequence"/>
</dbReference>
<gene>
    <name evidence="1" type="ORF">PAXRUDRAFT_829816</name>
</gene>
<dbReference type="EMBL" id="KN825264">
    <property type="protein sequence ID" value="KIK92584.1"/>
    <property type="molecule type" value="Genomic_DNA"/>
</dbReference>
<evidence type="ECO:0000313" key="1">
    <source>
        <dbReference type="EMBL" id="KIK92584.1"/>
    </source>
</evidence>
<evidence type="ECO:0000313" key="2">
    <source>
        <dbReference type="Proteomes" id="UP000054538"/>
    </source>
</evidence>
<protein>
    <submittedName>
        <fullName evidence="1">Uncharacterized protein</fullName>
    </submittedName>
</protein>
<dbReference type="AlphaFoldDB" id="A0A0D0DZK3"/>
<dbReference type="InParanoid" id="A0A0D0DZK3"/>
<reference evidence="2" key="2">
    <citation type="submission" date="2015-01" db="EMBL/GenBank/DDBJ databases">
        <title>Evolutionary Origins and Diversification of the Mycorrhizal Mutualists.</title>
        <authorList>
            <consortium name="DOE Joint Genome Institute"/>
            <consortium name="Mycorrhizal Genomics Consortium"/>
            <person name="Kohler A."/>
            <person name="Kuo A."/>
            <person name="Nagy L.G."/>
            <person name="Floudas D."/>
            <person name="Copeland A."/>
            <person name="Barry K.W."/>
            <person name="Cichocki N."/>
            <person name="Veneault-Fourrey C."/>
            <person name="LaButti K."/>
            <person name="Lindquist E.A."/>
            <person name="Lipzen A."/>
            <person name="Lundell T."/>
            <person name="Morin E."/>
            <person name="Murat C."/>
            <person name="Riley R."/>
            <person name="Ohm R."/>
            <person name="Sun H."/>
            <person name="Tunlid A."/>
            <person name="Henrissat B."/>
            <person name="Grigoriev I.V."/>
            <person name="Hibbett D.S."/>
            <person name="Martin F."/>
        </authorList>
    </citation>
    <scope>NUCLEOTIDE SEQUENCE [LARGE SCALE GENOMIC DNA]</scope>
    <source>
        <strain evidence="2">Ve08.2h10</strain>
    </source>
</reference>